<proteinExistence type="predicted"/>
<evidence type="ECO:0000313" key="3">
    <source>
        <dbReference type="Proteomes" id="UP001597344"/>
    </source>
</evidence>
<dbReference type="RefSeq" id="WP_378321020.1">
    <property type="nucleotide sequence ID" value="NZ_JBHUHY010000015.1"/>
</dbReference>
<dbReference type="Proteomes" id="UP001597344">
    <property type="component" value="Unassembled WGS sequence"/>
</dbReference>
<gene>
    <name evidence="2" type="ORF">ACFSJT_14530</name>
</gene>
<protein>
    <recommendedName>
        <fullName evidence="4">Secreted protein</fullName>
    </recommendedName>
</protein>
<evidence type="ECO:0008006" key="4">
    <source>
        <dbReference type="Google" id="ProtNLM"/>
    </source>
</evidence>
<organism evidence="2 3">
    <name type="scientific">Aquimarina celericrescens</name>
    <dbReference type="NCBI Taxonomy" id="1964542"/>
    <lineage>
        <taxon>Bacteria</taxon>
        <taxon>Pseudomonadati</taxon>
        <taxon>Bacteroidota</taxon>
        <taxon>Flavobacteriia</taxon>
        <taxon>Flavobacteriales</taxon>
        <taxon>Flavobacteriaceae</taxon>
        <taxon>Aquimarina</taxon>
    </lineage>
</organism>
<feature type="signal peptide" evidence="1">
    <location>
        <begin position="1"/>
        <end position="21"/>
    </location>
</feature>
<reference evidence="3" key="1">
    <citation type="journal article" date="2019" name="Int. J. Syst. Evol. Microbiol.">
        <title>The Global Catalogue of Microorganisms (GCM) 10K type strain sequencing project: providing services to taxonomists for standard genome sequencing and annotation.</title>
        <authorList>
            <consortium name="The Broad Institute Genomics Platform"/>
            <consortium name="The Broad Institute Genome Sequencing Center for Infectious Disease"/>
            <person name="Wu L."/>
            <person name="Ma J."/>
        </authorList>
    </citation>
    <scope>NUCLEOTIDE SEQUENCE [LARGE SCALE GENOMIC DNA]</scope>
    <source>
        <strain evidence="3">DT92</strain>
    </source>
</reference>
<evidence type="ECO:0000313" key="2">
    <source>
        <dbReference type="EMBL" id="MFD2188015.1"/>
    </source>
</evidence>
<keyword evidence="3" id="KW-1185">Reference proteome</keyword>
<keyword evidence="1" id="KW-0732">Signal</keyword>
<dbReference type="PROSITE" id="PS51257">
    <property type="entry name" value="PROKAR_LIPOPROTEIN"/>
    <property type="match status" value="1"/>
</dbReference>
<sequence>MRNVPFYLKAIFLFLTVALFASCESESVNEEIGINEQETFETYQIDKEDVVPPGDRD</sequence>
<evidence type="ECO:0000256" key="1">
    <source>
        <dbReference type="SAM" id="SignalP"/>
    </source>
</evidence>
<dbReference type="EMBL" id="JBHUHY010000015">
    <property type="protein sequence ID" value="MFD2188015.1"/>
    <property type="molecule type" value="Genomic_DNA"/>
</dbReference>
<feature type="chain" id="PRO_5046440658" description="Secreted protein" evidence="1">
    <location>
        <begin position="22"/>
        <end position="57"/>
    </location>
</feature>
<name>A0ABW5B054_9FLAO</name>
<accession>A0ABW5B054</accession>
<comment type="caution">
    <text evidence="2">The sequence shown here is derived from an EMBL/GenBank/DDBJ whole genome shotgun (WGS) entry which is preliminary data.</text>
</comment>